<reference evidence="3 4" key="1">
    <citation type="submission" date="2020-08" db="EMBL/GenBank/DDBJ databases">
        <title>Genomic Encyclopedia of Type Strains, Phase IV (KMG-IV): sequencing the most valuable type-strain genomes for metagenomic binning, comparative biology and taxonomic classification.</title>
        <authorList>
            <person name="Goeker M."/>
        </authorList>
    </citation>
    <scope>NUCLEOTIDE SEQUENCE [LARGE SCALE GENOMIC DNA]</scope>
    <source>
        <strain evidence="3 4">DSM 25079</strain>
    </source>
</reference>
<gene>
    <name evidence="3" type="ORF">FHS49_001955</name>
</gene>
<evidence type="ECO:0000256" key="1">
    <source>
        <dbReference type="PROSITE-ProRule" id="PRU00023"/>
    </source>
</evidence>
<evidence type="ECO:0000313" key="3">
    <source>
        <dbReference type="EMBL" id="MBB5685939.1"/>
    </source>
</evidence>
<dbReference type="InterPro" id="IPR036770">
    <property type="entry name" value="Ankyrin_rpt-contain_sf"/>
</dbReference>
<feature type="repeat" description="ANK" evidence="1">
    <location>
        <begin position="58"/>
        <end position="90"/>
    </location>
</feature>
<keyword evidence="4" id="KW-1185">Reference proteome</keyword>
<accession>A0A7W9EEE5</accession>
<feature type="signal peptide" evidence="2">
    <location>
        <begin position="1"/>
        <end position="22"/>
    </location>
</feature>
<evidence type="ECO:0000256" key="2">
    <source>
        <dbReference type="SAM" id="SignalP"/>
    </source>
</evidence>
<keyword evidence="1" id="KW-0040">ANK repeat</keyword>
<dbReference type="Pfam" id="PF13857">
    <property type="entry name" value="Ank_5"/>
    <property type="match status" value="1"/>
</dbReference>
<proteinExistence type="predicted"/>
<dbReference type="EMBL" id="JACIJC010000003">
    <property type="protein sequence ID" value="MBB5685939.1"/>
    <property type="molecule type" value="Genomic_DNA"/>
</dbReference>
<dbReference type="InterPro" id="IPR002110">
    <property type="entry name" value="Ankyrin_rpt"/>
</dbReference>
<keyword evidence="2" id="KW-0732">Signal</keyword>
<dbReference type="PROSITE" id="PS50088">
    <property type="entry name" value="ANK_REPEAT"/>
    <property type="match status" value="1"/>
</dbReference>
<dbReference type="SMART" id="SM00248">
    <property type="entry name" value="ANK"/>
    <property type="match status" value="1"/>
</dbReference>
<dbReference type="Gene3D" id="1.25.40.20">
    <property type="entry name" value="Ankyrin repeat-containing domain"/>
    <property type="match status" value="1"/>
</dbReference>
<protein>
    <submittedName>
        <fullName evidence="3">Ankyrin repeat protein</fullName>
    </submittedName>
</protein>
<dbReference type="PROSITE" id="PS50297">
    <property type="entry name" value="ANK_REP_REGION"/>
    <property type="match status" value="1"/>
</dbReference>
<sequence length="115" mass="11755">MRKIILGLAALLMGLSSSPALAMDAFEEARQSIVAGDLESALLGITMGAFSVNMQDEDGLTLLHYAAQKGSLGAVQALLDRGADPAIRAKSGSTPADMTTVPEVRAVLSAAIAAQ</sequence>
<evidence type="ECO:0000313" key="4">
    <source>
        <dbReference type="Proteomes" id="UP000549617"/>
    </source>
</evidence>
<dbReference type="Proteomes" id="UP000549617">
    <property type="component" value="Unassembled WGS sequence"/>
</dbReference>
<name>A0A7W9EEE5_9SPHN</name>
<organism evidence="3 4">
    <name type="scientific">Sphingobium boeckii</name>
    <dbReference type="NCBI Taxonomy" id="1082345"/>
    <lineage>
        <taxon>Bacteria</taxon>
        <taxon>Pseudomonadati</taxon>
        <taxon>Pseudomonadota</taxon>
        <taxon>Alphaproteobacteria</taxon>
        <taxon>Sphingomonadales</taxon>
        <taxon>Sphingomonadaceae</taxon>
        <taxon>Sphingobium</taxon>
    </lineage>
</organism>
<dbReference type="SUPFAM" id="SSF48403">
    <property type="entry name" value="Ankyrin repeat"/>
    <property type="match status" value="1"/>
</dbReference>
<dbReference type="RefSeq" id="WP_184017847.1">
    <property type="nucleotide sequence ID" value="NZ_JACIJC010000003.1"/>
</dbReference>
<feature type="chain" id="PRO_5030920609" evidence="2">
    <location>
        <begin position="23"/>
        <end position="115"/>
    </location>
</feature>
<dbReference type="AlphaFoldDB" id="A0A7W9EEE5"/>
<comment type="caution">
    <text evidence="3">The sequence shown here is derived from an EMBL/GenBank/DDBJ whole genome shotgun (WGS) entry which is preliminary data.</text>
</comment>